<accession>A0ABP7CCW4</accession>
<keyword evidence="4" id="KW-1185">Reference proteome</keyword>
<feature type="transmembrane region" description="Helical" evidence="2">
    <location>
        <begin position="410"/>
        <end position="430"/>
    </location>
</feature>
<feature type="region of interest" description="Disordered" evidence="1">
    <location>
        <begin position="1"/>
        <end position="29"/>
    </location>
</feature>
<feature type="transmembrane region" description="Helical" evidence="2">
    <location>
        <begin position="374"/>
        <end position="394"/>
    </location>
</feature>
<dbReference type="Proteomes" id="UP001500752">
    <property type="component" value="Unassembled WGS sequence"/>
</dbReference>
<evidence type="ECO:0000313" key="3">
    <source>
        <dbReference type="EMBL" id="GAA3687687.1"/>
    </source>
</evidence>
<feature type="transmembrane region" description="Helical" evidence="2">
    <location>
        <begin position="59"/>
        <end position="81"/>
    </location>
</feature>
<feature type="transmembrane region" description="Helical" evidence="2">
    <location>
        <begin position="121"/>
        <end position="143"/>
    </location>
</feature>
<sequence>MTDFTRLNARAHSPAPVSRPSPGPGSADIPRILPQEPAVPYSNLVLPRSARVPRWSLSMAWWALFSAMFWIYVAVASAQAVGTANTVIGMVLTVASYGLINLVLSRYAARTGLTVALLSRTLFGVVGSALASLIFAATAIYYAVFEGSIIAVALQKFFGGEMLIWYAVVVVYALPLVAGGVQNWLDKLNGWLLPLYVAGLVAVVVAATVHRGVPTALPAAPVGLAVPGWLTSYFIYMGVWIMMMYTFDYARMGREEDQRFHGTFTFGWVFYFFTFMVNGLVGIYIMSAWGYEGTETGVVDAFLSSLGVFGLLVILISQTRINTANYFLASSNLEAFAQRVFGLGLPRWVWVIACGGIAYLLMLTDVLSYLLKALAWQGVFVTAWVAIALVHIFLTRRDREEVPEIRRERLGAFSPGALAWVGASALGILATEQAAWPLVSQFAPLATVLVAGGGYAAAYRWRRPPTMALDEDIRLDAELVG</sequence>
<proteinExistence type="predicted"/>
<feature type="transmembrane region" description="Helical" evidence="2">
    <location>
        <begin position="163"/>
        <end position="181"/>
    </location>
</feature>
<organism evidence="3 4">
    <name type="scientific">Arthrobacter ginkgonis</name>
    <dbReference type="NCBI Taxonomy" id="1630594"/>
    <lineage>
        <taxon>Bacteria</taxon>
        <taxon>Bacillati</taxon>
        <taxon>Actinomycetota</taxon>
        <taxon>Actinomycetes</taxon>
        <taxon>Micrococcales</taxon>
        <taxon>Micrococcaceae</taxon>
        <taxon>Arthrobacter</taxon>
    </lineage>
</organism>
<reference evidence="4" key="1">
    <citation type="journal article" date="2019" name="Int. J. Syst. Evol. Microbiol.">
        <title>The Global Catalogue of Microorganisms (GCM) 10K type strain sequencing project: providing services to taxonomists for standard genome sequencing and annotation.</title>
        <authorList>
            <consortium name="The Broad Institute Genomics Platform"/>
            <consortium name="The Broad Institute Genome Sequencing Center for Infectious Disease"/>
            <person name="Wu L."/>
            <person name="Ma J."/>
        </authorList>
    </citation>
    <scope>NUCLEOTIDE SEQUENCE [LARGE SCALE GENOMIC DNA]</scope>
    <source>
        <strain evidence="4">JCM 30742</strain>
    </source>
</reference>
<evidence type="ECO:0000256" key="1">
    <source>
        <dbReference type="SAM" id="MobiDB-lite"/>
    </source>
</evidence>
<gene>
    <name evidence="3" type="ORF">GCM10023081_26250</name>
</gene>
<protein>
    <submittedName>
        <fullName evidence="3">Allantoin permease</fullName>
    </submittedName>
</protein>
<feature type="transmembrane region" description="Helical" evidence="2">
    <location>
        <begin position="340"/>
        <end position="362"/>
    </location>
</feature>
<comment type="caution">
    <text evidence="3">The sequence shown here is derived from an EMBL/GenBank/DDBJ whole genome shotgun (WGS) entry which is preliminary data.</text>
</comment>
<keyword evidence="2" id="KW-1133">Transmembrane helix</keyword>
<evidence type="ECO:0000313" key="4">
    <source>
        <dbReference type="Proteomes" id="UP001500752"/>
    </source>
</evidence>
<dbReference type="PANTHER" id="PTHR30569:SF0">
    <property type="entry name" value="CYTOSINE PERMEASE"/>
    <property type="match status" value="1"/>
</dbReference>
<feature type="transmembrane region" description="Helical" evidence="2">
    <location>
        <begin position="268"/>
        <end position="289"/>
    </location>
</feature>
<feature type="transmembrane region" description="Helical" evidence="2">
    <location>
        <begin position="188"/>
        <end position="209"/>
    </location>
</feature>
<feature type="transmembrane region" description="Helical" evidence="2">
    <location>
        <begin position="229"/>
        <end position="247"/>
    </location>
</feature>
<keyword evidence="2" id="KW-0472">Membrane</keyword>
<dbReference type="InterPro" id="IPR030191">
    <property type="entry name" value="CodB"/>
</dbReference>
<name>A0ABP7CCW4_9MICC</name>
<dbReference type="Gene3D" id="1.10.4160.10">
    <property type="entry name" value="Hydantoin permease"/>
    <property type="match status" value="1"/>
</dbReference>
<dbReference type="PANTHER" id="PTHR30569">
    <property type="entry name" value="CYTOSINE TRANSPORTER CODB"/>
    <property type="match status" value="1"/>
</dbReference>
<dbReference type="EMBL" id="BAABEO010000018">
    <property type="protein sequence ID" value="GAA3687687.1"/>
    <property type="molecule type" value="Genomic_DNA"/>
</dbReference>
<evidence type="ECO:0000256" key="2">
    <source>
        <dbReference type="SAM" id="Phobius"/>
    </source>
</evidence>
<keyword evidence="2" id="KW-0812">Transmembrane</keyword>
<feature type="transmembrane region" description="Helical" evidence="2">
    <location>
        <begin position="442"/>
        <end position="459"/>
    </location>
</feature>
<feature type="transmembrane region" description="Helical" evidence="2">
    <location>
        <begin position="87"/>
        <end position="109"/>
    </location>
</feature>
<feature type="transmembrane region" description="Helical" evidence="2">
    <location>
        <begin position="301"/>
        <end position="319"/>
    </location>
</feature>